<dbReference type="Proteomes" id="UP000789390">
    <property type="component" value="Unassembled WGS sequence"/>
</dbReference>
<dbReference type="Gene3D" id="2.30.29.30">
    <property type="entry name" value="Pleckstrin-homology domain (PH domain)/Phosphotyrosine-binding domain (PTB)"/>
    <property type="match status" value="1"/>
</dbReference>
<dbReference type="InterPro" id="IPR011993">
    <property type="entry name" value="PH-like_dom_sf"/>
</dbReference>
<dbReference type="GO" id="GO:0048731">
    <property type="term" value="P:system development"/>
    <property type="evidence" value="ECO:0007669"/>
    <property type="project" value="UniProtKB-ARBA"/>
</dbReference>
<dbReference type="InterPro" id="IPR018980">
    <property type="entry name" value="FERM_PH-like_C"/>
</dbReference>
<gene>
    <name evidence="5" type="ORF">DGAL_LOCUS16389</name>
</gene>
<dbReference type="InterPro" id="IPR014352">
    <property type="entry name" value="FERM/acyl-CoA-bd_prot_sf"/>
</dbReference>
<dbReference type="InterPro" id="IPR019748">
    <property type="entry name" value="FERM_central"/>
</dbReference>
<dbReference type="InterPro" id="IPR041782">
    <property type="entry name" value="PTPN14/21_FERM_C"/>
</dbReference>
<dbReference type="GO" id="GO:0004725">
    <property type="term" value="F:protein tyrosine phosphatase activity"/>
    <property type="evidence" value="ECO:0007669"/>
    <property type="project" value="UniProtKB-EC"/>
</dbReference>
<dbReference type="PRINTS" id="PR00935">
    <property type="entry name" value="BAND41"/>
</dbReference>
<protein>
    <recommendedName>
        <fullName evidence="1">protein-tyrosine-phosphatase</fullName>
        <ecNumber evidence="1">3.1.3.48</ecNumber>
    </recommendedName>
</protein>
<dbReference type="Pfam" id="PF09380">
    <property type="entry name" value="FERM_C"/>
    <property type="match status" value="1"/>
</dbReference>
<comment type="caution">
    <text evidence="5">The sequence shown here is derived from an EMBL/GenBank/DDBJ whole genome shotgun (WGS) entry which is preliminary data.</text>
</comment>
<keyword evidence="3" id="KW-0904">Protein phosphatase</keyword>
<dbReference type="Pfam" id="PF00373">
    <property type="entry name" value="FERM_M"/>
    <property type="match status" value="1"/>
</dbReference>
<dbReference type="EC" id="3.1.3.48" evidence="1"/>
<dbReference type="Gene3D" id="1.20.80.10">
    <property type="match status" value="1"/>
</dbReference>
<dbReference type="OrthoDB" id="10012364at2759"/>
<evidence type="ECO:0000256" key="2">
    <source>
        <dbReference type="ARBA" id="ARBA00022801"/>
    </source>
</evidence>
<dbReference type="InterPro" id="IPR019749">
    <property type="entry name" value="Band_41_domain"/>
</dbReference>
<dbReference type="SUPFAM" id="SSF50729">
    <property type="entry name" value="PH domain-like"/>
    <property type="match status" value="1"/>
</dbReference>
<dbReference type="PROSITE" id="PS50057">
    <property type="entry name" value="FERM_3"/>
    <property type="match status" value="1"/>
</dbReference>
<reference evidence="5" key="1">
    <citation type="submission" date="2021-11" db="EMBL/GenBank/DDBJ databases">
        <authorList>
            <person name="Schell T."/>
        </authorList>
    </citation>
    <scope>NUCLEOTIDE SEQUENCE</scope>
    <source>
        <strain evidence="5">M5</strain>
    </source>
</reference>
<dbReference type="GO" id="GO:0009887">
    <property type="term" value="P:animal organ morphogenesis"/>
    <property type="evidence" value="ECO:0007669"/>
    <property type="project" value="UniProtKB-ARBA"/>
</dbReference>
<dbReference type="SMART" id="SM01196">
    <property type="entry name" value="FERM_C"/>
    <property type="match status" value="1"/>
</dbReference>
<evidence type="ECO:0000259" key="4">
    <source>
        <dbReference type="PROSITE" id="PS50057"/>
    </source>
</evidence>
<dbReference type="EMBL" id="CAKKLH010000328">
    <property type="protein sequence ID" value="CAH0112620.1"/>
    <property type="molecule type" value="Genomic_DNA"/>
</dbReference>
<dbReference type="GO" id="GO:0071944">
    <property type="term" value="C:cell periphery"/>
    <property type="evidence" value="ECO:0007669"/>
    <property type="project" value="UniProtKB-ARBA"/>
</dbReference>
<dbReference type="InterPro" id="IPR035963">
    <property type="entry name" value="FERM_2"/>
</dbReference>
<keyword evidence="6" id="KW-1185">Reference proteome</keyword>
<dbReference type="FunFam" id="1.20.80.10:FF:000014">
    <property type="entry name" value="Tyrosine-protein phosphatase non-receptor type"/>
    <property type="match status" value="1"/>
</dbReference>
<evidence type="ECO:0000313" key="5">
    <source>
        <dbReference type="EMBL" id="CAH0112620.1"/>
    </source>
</evidence>
<feature type="domain" description="FERM" evidence="4">
    <location>
        <begin position="1"/>
        <end position="239"/>
    </location>
</feature>
<evidence type="ECO:0000256" key="1">
    <source>
        <dbReference type="ARBA" id="ARBA00013064"/>
    </source>
</evidence>
<dbReference type="InterPro" id="IPR000299">
    <property type="entry name" value="FERM_domain"/>
</dbReference>
<dbReference type="PANTHER" id="PTHR45706:SF1">
    <property type="entry name" value="PEZ, ISOFORM A"/>
    <property type="match status" value="1"/>
</dbReference>
<dbReference type="CDD" id="cd14473">
    <property type="entry name" value="FERM_B-lobe"/>
    <property type="match status" value="1"/>
</dbReference>
<dbReference type="CDD" id="cd13188">
    <property type="entry name" value="FERM_C_PTPN14_PTPN21"/>
    <property type="match status" value="1"/>
</dbReference>
<dbReference type="SUPFAM" id="SSF47031">
    <property type="entry name" value="Second domain of FERM"/>
    <property type="match status" value="1"/>
</dbReference>
<dbReference type="AlphaFoldDB" id="A0A8J2S459"/>
<name>A0A8J2S459_9CRUS</name>
<keyword evidence="2" id="KW-0378">Hydrolase</keyword>
<dbReference type="PANTHER" id="PTHR45706">
    <property type="entry name" value="TYROSINE-PROTEIN PHOSPHATASE"/>
    <property type="match status" value="1"/>
</dbReference>
<proteinExistence type="predicted"/>
<evidence type="ECO:0000256" key="3">
    <source>
        <dbReference type="ARBA" id="ARBA00022912"/>
    </source>
</evidence>
<accession>A0A8J2S459</accession>
<organism evidence="5 6">
    <name type="scientific">Daphnia galeata</name>
    <dbReference type="NCBI Taxonomy" id="27404"/>
    <lineage>
        <taxon>Eukaryota</taxon>
        <taxon>Metazoa</taxon>
        <taxon>Ecdysozoa</taxon>
        <taxon>Arthropoda</taxon>
        <taxon>Crustacea</taxon>
        <taxon>Branchiopoda</taxon>
        <taxon>Diplostraca</taxon>
        <taxon>Cladocera</taxon>
        <taxon>Anomopoda</taxon>
        <taxon>Daphniidae</taxon>
        <taxon>Daphnia</taxon>
    </lineage>
</organism>
<evidence type="ECO:0000313" key="6">
    <source>
        <dbReference type="Proteomes" id="UP000789390"/>
    </source>
</evidence>
<sequence>MYYVNDDSLLEDEMTRYHYFLQLKSDVMEGRLRCSYNEAVVLAGYRLQAEFGDHDPERHTLQYLKEFVLVPKHLVANESQLDAVTEAVAAQHSKLLGFSQPVAECWYIEEPAGEALVATSLQGILVMRNNTERVVFYRWDDTTNLLNQKRMFGIECQRSEENVNFYFDDPEAARYVWKLAVLQHTFYKQTLLTLQSLQSQATEDKDIDMGIAGLNLESNNATVNSNLVPSASMFESAEPRSSSAMAEYRIDSLGSVRALPHSIHHLL</sequence>